<evidence type="ECO:0000313" key="1">
    <source>
        <dbReference type="EMBL" id="QJD82976.1"/>
    </source>
</evidence>
<dbReference type="KEGG" id="cheb:HH215_07170"/>
<keyword evidence="2" id="KW-1185">Reference proteome</keyword>
<protein>
    <submittedName>
        <fullName evidence="1">Uncharacterized protein</fullName>
    </submittedName>
</protein>
<dbReference type="AlphaFoldDB" id="A0A7Z2VGV8"/>
<sequence>MIITYECNHEVVHIAESANDLDVEFDIRMIKEEHGEQLKQIQQKFEENNVLTDVMFYPYANQRYRVIVRQDYYVDFILALMKYRLLKRVEWK</sequence>
<dbReference type="Proteomes" id="UP000502248">
    <property type="component" value="Chromosome"/>
</dbReference>
<evidence type="ECO:0000313" key="2">
    <source>
        <dbReference type="Proteomes" id="UP000502248"/>
    </source>
</evidence>
<reference evidence="1 2" key="1">
    <citation type="submission" date="2020-04" db="EMBL/GenBank/DDBJ databases">
        <title>Genome sequencing of novel species.</title>
        <authorList>
            <person name="Heo J."/>
            <person name="Kim S.-J."/>
            <person name="Kim J.-S."/>
            <person name="Hong S.-B."/>
            <person name="Kwon S.-W."/>
        </authorList>
    </citation>
    <scope>NUCLEOTIDE SEQUENCE [LARGE SCALE GENOMIC DNA]</scope>
    <source>
        <strain evidence="1 2">MFER-1</strain>
    </source>
</reference>
<accession>A0A7Z2VGV8</accession>
<dbReference type="RefSeq" id="WP_169279273.1">
    <property type="nucleotide sequence ID" value="NZ_CP051680.1"/>
</dbReference>
<proteinExistence type="predicted"/>
<organism evidence="1 2">
    <name type="scientific">Cohnella herbarum</name>
    <dbReference type="NCBI Taxonomy" id="2728023"/>
    <lineage>
        <taxon>Bacteria</taxon>
        <taxon>Bacillati</taxon>
        <taxon>Bacillota</taxon>
        <taxon>Bacilli</taxon>
        <taxon>Bacillales</taxon>
        <taxon>Paenibacillaceae</taxon>
        <taxon>Cohnella</taxon>
    </lineage>
</organism>
<dbReference type="EMBL" id="CP051680">
    <property type="protein sequence ID" value="QJD82976.1"/>
    <property type="molecule type" value="Genomic_DNA"/>
</dbReference>
<gene>
    <name evidence="1" type="ORF">HH215_07170</name>
</gene>
<name>A0A7Z2VGV8_9BACL</name>